<evidence type="ECO:0008006" key="3">
    <source>
        <dbReference type="Google" id="ProtNLM"/>
    </source>
</evidence>
<organism evidence="2">
    <name type="scientific">marine metagenome</name>
    <dbReference type="NCBI Taxonomy" id="408172"/>
    <lineage>
        <taxon>unclassified sequences</taxon>
        <taxon>metagenomes</taxon>
        <taxon>ecological metagenomes</taxon>
    </lineage>
</organism>
<dbReference type="Pfam" id="PF07963">
    <property type="entry name" value="N_methyl"/>
    <property type="match status" value="1"/>
</dbReference>
<name>A0A381VH80_9ZZZZ</name>
<keyword evidence="1" id="KW-0812">Transmembrane</keyword>
<sequence>MKYLRGSNQGFTLLELILSLGIIGFIVALSLGAIRLGTSAQEAGQLKIDTFQRLRLIQNQLGQKIKSNYPVFMFKEKTLFTSQNSQEKPERLLYFEGKENSLRFVTFSSTLTSQGKSPWTHETTFYVGQHPISGKSGIIMAEKTVAPKNSTGVVFKKIDRDRFFLLAEDIDYLKFRYYQIKKLRPADNKLQLDQSKKYEGKWVTRIGHKDFNKKLGELTEEKQTRLQFEKNNRMTLPRAVEVSLGLKETTRPGLKTESKVFFSPPMIIPLYSGMRFALSNDRDENI</sequence>
<keyword evidence="1" id="KW-0472">Membrane</keyword>
<evidence type="ECO:0000313" key="2">
    <source>
        <dbReference type="EMBL" id="SVA39705.1"/>
    </source>
</evidence>
<dbReference type="EMBL" id="UINC01008836">
    <property type="protein sequence ID" value="SVA39705.1"/>
    <property type="molecule type" value="Genomic_DNA"/>
</dbReference>
<protein>
    <recommendedName>
        <fullName evidence="3">Type II secretion system protein J</fullName>
    </recommendedName>
</protein>
<evidence type="ECO:0000256" key="1">
    <source>
        <dbReference type="SAM" id="Phobius"/>
    </source>
</evidence>
<feature type="transmembrane region" description="Helical" evidence="1">
    <location>
        <begin position="12"/>
        <end position="34"/>
    </location>
</feature>
<dbReference type="AlphaFoldDB" id="A0A381VH80"/>
<reference evidence="2" key="1">
    <citation type="submission" date="2018-05" db="EMBL/GenBank/DDBJ databases">
        <authorList>
            <person name="Lanie J.A."/>
            <person name="Ng W.-L."/>
            <person name="Kazmierczak K.M."/>
            <person name="Andrzejewski T.M."/>
            <person name="Davidsen T.M."/>
            <person name="Wayne K.J."/>
            <person name="Tettelin H."/>
            <person name="Glass J.I."/>
            <person name="Rusch D."/>
            <person name="Podicherti R."/>
            <person name="Tsui H.-C.T."/>
            <person name="Winkler M.E."/>
        </authorList>
    </citation>
    <scope>NUCLEOTIDE SEQUENCE</scope>
</reference>
<dbReference type="NCBIfam" id="TIGR02532">
    <property type="entry name" value="IV_pilin_GFxxxE"/>
    <property type="match status" value="1"/>
</dbReference>
<dbReference type="InterPro" id="IPR012902">
    <property type="entry name" value="N_methyl_site"/>
</dbReference>
<proteinExistence type="predicted"/>
<gene>
    <name evidence="2" type="ORF">METZ01_LOCUS92559</name>
</gene>
<dbReference type="PROSITE" id="PS00409">
    <property type="entry name" value="PROKAR_NTER_METHYL"/>
    <property type="match status" value="1"/>
</dbReference>
<accession>A0A381VH80</accession>
<keyword evidence="1" id="KW-1133">Transmembrane helix</keyword>